<keyword evidence="2" id="KW-0472">Membrane</keyword>
<accession>A0A2H4JDW7</accession>
<dbReference type="EMBL" id="MF417904">
    <property type="protein sequence ID" value="ASN70321.1"/>
    <property type="molecule type" value="Genomic_DNA"/>
</dbReference>
<feature type="transmembrane region" description="Helical" evidence="2">
    <location>
        <begin position="95"/>
        <end position="118"/>
    </location>
</feature>
<reference evidence="3" key="1">
    <citation type="submission" date="2017-06" db="EMBL/GenBank/DDBJ databases">
        <title>Novel phages from South African skin metaviromes.</title>
        <authorList>
            <person name="van Zyl L.J."/>
            <person name="Abrahams Y."/>
            <person name="Stander E.A."/>
            <person name="Kirby B.M."/>
            <person name="Clavaud C."/>
            <person name="Farcet C."/>
            <person name="Breton L."/>
            <person name="Trindade M.I."/>
        </authorList>
    </citation>
    <scope>NUCLEOTIDE SEQUENCE</scope>
</reference>
<keyword evidence="2" id="KW-1133">Transmembrane helix</keyword>
<keyword evidence="2" id="KW-0812">Transmembrane</keyword>
<protein>
    <submittedName>
        <fullName evidence="3">Uncharacterized protein</fullName>
    </submittedName>
</protein>
<evidence type="ECO:0000256" key="2">
    <source>
        <dbReference type="SAM" id="Phobius"/>
    </source>
</evidence>
<keyword evidence="1" id="KW-0175">Coiled coil</keyword>
<proteinExistence type="predicted"/>
<evidence type="ECO:0000313" key="3">
    <source>
        <dbReference type="EMBL" id="ASN70321.1"/>
    </source>
</evidence>
<name>A0A2H4JDW7_9CAUD</name>
<feature type="coiled-coil region" evidence="1">
    <location>
        <begin position="52"/>
        <end position="93"/>
    </location>
</feature>
<evidence type="ECO:0000256" key="1">
    <source>
        <dbReference type="SAM" id="Coils"/>
    </source>
</evidence>
<sequence>MDNIPKFDFHVPQMPKINTPELLFTKIEPTPYERTVFKKQADDIKASFEGQIYALENIAQSAQRQADSATQQIEILKEQLAFAKSESESAKKDALFAKITSVIAIIISIVAIVVQALYG</sequence>
<organism evidence="3">
    <name type="scientific">uncultured Caudovirales phage</name>
    <dbReference type="NCBI Taxonomy" id="2100421"/>
    <lineage>
        <taxon>Viruses</taxon>
        <taxon>Duplodnaviria</taxon>
        <taxon>Heunggongvirae</taxon>
        <taxon>Uroviricota</taxon>
        <taxon>Caudoviricetes</taxon>
        <taxon>Peduoviridae</taxon>
        <taxon>Maltschvirus</taxon>
        <taxon>Maltschvirus maltsch</taxon>
    </lineage>
</organism>
<gene>
    <name evidence="3" type="ORF">10S9_67</name>
</gene>